<dbReference type="EMBL" id="AUZZ01004248">
    <property type="protein sequence ID" value="EQD54296.1"/>
    <property type="molecule type" value="Genomic_DNA"/>
</dbReference>
<feature type="non-terminal residue" evidence="6">
    <location>
        <position position="1"/>
    </location>
</feature>
<dbReference type="AlphaFoldDB" id="T1A158"/>
<dbReference type="SUPFAM" id="SSF48576">
    <property type="entry name" value="Terpenoid synthases"/>
    <property type="match status" value="1"/>
</dbReference>
<keyword evidence="3" id="KW-0479">Metal-binding</keyword>
<dbReference type="EC" id="2.5.1.-" evidence="6"/>
<comment type="caution">
    <text evidence="6">The sequence shown here is derived from an EMBL/GenBank/DDBJ whole genome shotgun (WGS) entry which is preliminary data.</text>
</comment>
<dbReference type="GO" id="GO:0008299">
    <property type="term" value="P:isoprenoid biosynthetic process"/>
    <property type="evidence" value="ECO:0007669"/>
    <property type="project" value="UniProtKB-KW"/>
</dbReference>
<dbReference type="PANTHER" id="PTHR43281:SF1">
    <property type="entry name" value="FARNESYL DIPHOSPHATE SYNTHASE"/>
    <property type="match status" value="1"/>
</dbReference>
<name>T1A158_9ZZZZ</name>
<comment type="cofactor">
    <cofactor evidence="1">
        <name>Mg(2+)</name>
        <dbReference type="ChEBI" id="CHEBI:18420"/>
    </cofactor>
</comment>
<evidence type="ECO:0000313" key="6">
    <source>
        <dbReference type="EMBL" id="EQD54296.1"/>
    </source>
</evidence>
<reference evidence="6" key="1">
    <citation type="submission" date="2013-08" db="EMBL/GenBank/DDBJ databases">
        <authorList>
            <person name="Mendez C."/>
            <person name="Richter M."/>
            <person name="Ferrer M."/>
            <person name="Sanchez J."/>
        </authorList>
    </citation>
    <scope>NUCLEOTIDE SEQUENCE</scope>
</reference>
<dbReference type="InterPro" id="IPR000092">
    <property type="entry name" value="Polyprenyl_synt"/>
</dbReference>
<evidence type="ECO:0000256" key="1">
    <source>
        <dbReference type="ARBA" id="ARBA00001946"/>
    </source>
</evidence>
<reference evidence="6" key="2">
    <citation type="journal article" date="2014" name="ISME J.">
        <title>Microbial stratification in low pH oxic and suboxic macroscopic growths along an acid mine drainage.</title>
        <authorList>
            <person name="Mendez-Garcia C."/>
            <person name="Mesa V."/>
            <person name="Sprenger R.R."/>
            <person name="Richter M."/>
            <person name="Diez M.S."/>
            <person name="Solano J."/>
            <person name="Bargiela R."/>
            <person name="Golyshina O.V."/>
            <person name="Manteca A."/>
            <person name="Ramos J.L."/>
            <person name="Gallego J.R."/>
            <person name="Llorente I."/>
            <person name="Martins Dos Santos V.A."/>
            <person name="Jensen O.N."/>
            <person name="Pelaez A.I."/>
            <person name="Sanchez J."/>
            <person name="Ferrer M."/>
        </authorList>
    </citation>
    <scope>NUCLEOTIDE SEQUENCE</scope>
</reference>
<keyword evidence="5" id="KW-0414">Isoprene biosynthesis</keyword>
<evidence type="ECO:0000256" key="4">
    <source>
        <dbReference type="ARBA" id="ARBA00022842"/>
    </source>
</evidence>
<evidence type="ECO:0000256" key="3">
    <source>
        <dbReference type="ARBA" id="ARBA00022723"/>
    </source>
</evidence>
<dbReference type="GO" id="GO:0004659">
    <property type="term" value="F:prenyltransferase activity"/>
    <property type="evidence" value="ECO:0007669"/>
    <property type="project" value="InterPro"/>
</dbReference>
<accession>T1A158</accession>
<dbReference type="InterPro" id="IPR033749">
    <property type="entry name" value="Polyprenyl_synt_CS"/>
</dbReference>
<dbReference type="PROSITE" id="PS00444">
    <property type="entry name" value="POLYPRENYL_SYNTHASE_2"/>
    <property type="match status" value="1"/>
</dbReference>
<keyword evidence="2 6" id="KW-0808">Transferase</keyword>
<dbReference type="PANTHER" id="PTHR43281">
    <property type="entry name" value="FARNESYL DIPHOSPHATE SYNTHASE"/>
    <property type="match status" value="1"/>
</dbReference>
<protein>
    <submittedName>
        <fullName evidence="6">Polyprenyl synthetase</fullName>
        <ecNumber evidence="6">2.5.1.-</ecNumber>
    </submittedName>
</protein>
<evidence type="ECO:0000256" key="5">
    <source>
        <dbReference type="ARBA" id="ARBA00023229"/>
    </source>
</evidence>
<gene>
    <name evidence="6" type="ORF">B2A_06052</name>
</gene>
<organism evidence="6">
    <name type="scientific">mine drainage metagenome</name>
    <dbReference type="NCBI Taxonomy" id="410659"/>
    <lineage>
        <taxon>unclassified sequences</taxon>
        <taxon>metagenomes</taxon>
        <taxon>ecological metagenomes</taxon>
    </lineage>
</organism>
<dbReference type="Pfam" id="PF00348">
    <property type="entry name" value="polyprenyl_synt"/>
    <property type="match status" value="1"/>
</dbReference>
<keyword evidence="4" id="KW-0460">Magnesium</keyword>
<sequence>RKTGALIRASVLIPVLLAPDPGEVPTEHLNRFSRDLGLAFQIRDDILDATADAATLGRKPGGDASHHRATFVTLLGLEEARNRLAHCIAHCREALSIFGPEAHPLRALVDDRAE</sequence>
<dbReference type="Gene3D" id="1.10.600.10">
    <property type="entry name" value="Farnesyl Diphosphate Synthase"/>
    <property type="match status" value="1"/>
</dbReference>
<dbReference type="InterPro" id="IPR008949">
    <property type="entry name" value="Isoprenoid_synthase_dom_sf"/>
</dbReference>
<evidence type="ECO:0000256" key="2">
    <source>
        <dbReference type="ARBA" id="ARBA00022679"/>
    </source>
</evidence>
<dbReference type="GO" id="GO:0046872">
    <property type="term" value="F:metal ion binding"/>
    <property type="evidence" value="ECO:0007669"/>
    <property type="project" value="UniProtKB-KW"/>
</dbReference>
<proteinExistence type="predicted"/>